<name>E7QN37_HALPU</name>
<evidence type="ECO:0008006" key="5">
    <source>
        <dbReference type="Google" id="ProtNLM"/>
    </source>
</evidence>
<dbReference type="AlphaFoldDB" id="E7QN37"/>
<organism evidence="1 3">
    <name type="scientific">Haladaptatus paucihalophilus DX253</name>
    <dbReference type="NCBI Taxonomy" id="797209"/>
    <lineage>
        <taxon>Archaea</taxon>
        <taxon>Methanobacteriati</taxon>
        <taxon>Methanobacteriota</taxon>
        <taxon>Stenosarchaea group</taxon>
        <taxon>Halobacteria</taxon>
        <taxon>Halobacteriales</taxon>
        <taxon>Haladaptataceae</taxon>
        <taxon>Haladaptatus</taxon>
    </lineage>
</organism>
<dbReference type="EMBL" id="FRAN01000007">
    <property type="protein sequence ID" value="SHL52568.1"/>
    <property type="molecule type" value="Genomic_DNA"/>
</dbReference>
<evidence type="ECO:0000313" key="1">
    <source>
        <dbReference type="EMBL" id="EFW93832.1"/>
    </source>
</evidence>
<dbReference type="STRING" id="797209.GCA_000376445_01859"/>
<dbReference type="PATRIC" id="fig|797209.4.peg.342"/>
<dbReference type="Proteomes" id="UP000184203">
    <property type="component" value="Unassembled WGS sequence"/>
</dbReference>
<reference evidence="4" key="3">
    <citation type="submission" date="2016-11" db="EMBL/GenBank/DDBJ databases">
        <authorList>
            <person name="Varghese N."/>
            <person name="Submissions S."/>
        </authorList>
    </citation>
    <scope>NUCLEOTIDE SEQUENCE [LARGE SCALE GENOMIC DNA]</scope>
    <source>
        <strain evidence="4">DX253</strain>
    </source>
</reference>
<protein>
    <recommendedName>
        <fullName evidence="5">BED-type domain-containing protein</fullName>
    </recommendedName>
</protein>
<evidence type="ECO:0000313" key="4">
    <source>
        <dbReference type="Proteomes" id="UP000184203"/>
    </source>
</evidence>
<evidence type="ECO:0000313" key="3">
    <source>
        <dbReference type="Proteomes" id="UP000003751"/>
    </source>
</evidence>
<accession>E7QN37</accession>
<gene>
    <name evidence="2" type="ORF">SAMN05444342_4051</name>
    <name evidence="1" type="ORF">ZOD2009_01775</name>
</gene>
<evidence type="ECO:0000313" key="2">
    <source>
        <dbReference type="EMBL" id="SHL52568.1"/>
    </source>
</evidence>
<sequence>MSQEWRPEEYTLDEDDPRWGVCNYCKKKVFVGGKNKSDLIRHQAECEYRDG</sequence>
<keyword evidence="4" id="KW-1185">Reference proteome</keyword>
<proteinExistence type="predicted"/>
<dbReference type="Proteomes" id="UP000003751">
    <property type="component" value="Unassembled WGS sequence"/>
</dbReference>
<reference evidence="1 3" key="1">
    <citation type="journal article" date="2014" name="ISME J.">
        <title>Trehalose/2-sulfotrehalose biosynthesis and glycine-betaine uptake are widely spread mechanisms for osmoadaptation in the Halobacteriales.</title>
        <authorList>
            <person name="Youssef N.H."/>
            <person name="Savage-Ashlock K.N."/>
            <person name="McCully A.L."/>
            <person name="Luedtke B."/>
            <person name="Shaw E.I."/>
            <person name="Hoff W.D."/>
            <person name="Elshahed M.S."/>
        </authorList>
    </citation>
    <scope>NUCLEOTIDE SEQUENCE [LARGE SCALE GENOMIC DNA]</scope>
    <source>
        <strain evidence="1 3">DX253</strain>
    </source>
</reference>
<dbReference type="EMBL" id="AEMG01000002">
    <property type="protein sequence ID" value="EFW93832.1"/>
    <property type="molecule type" value="Genomic_DNA"/>
</dbReference>
<reference evidence="2" key="2">
    <citation type="submission" date="2016-11" db="EMBL/GenBank/DDBJ databases">
        <authorList>
            <person name="Jaros S."/>
            <person name="Januszkiewicz K."/>
            <person name="Wedrychowicz H."/>
        </authorList>
    </citation>
    <scope>NUCLEOTIDE SEQUENCE [LARGE SCALE GENOMIC DNA]</scope>
    <source>
        <strain evidence="2">DX253</strain>
    </source>
</reference>